<dbReference type="PANTHER" id="PTHR33392:SF6">
    <property type="entry name" value="POLYISOPRENYL-TEICHOIC ACID--PEPTIDOGLYCAN TEICHOIC ACID TRANSFERASE TAGU"/>
    <property type="match status" value="1"/>
</dbReference>
<dbReference type="InterPro" id="IPR004474">
    <property type="entry name" value="LytR_CpsA_psr"/>
</dbReference>
<evidence type="ECO:0000313" key="5">
    <source>
        <dbReference type="EMBL" id="TFB55005.1"/>
    </source>
</evidence>
<reference evidence="5 6" key="1">
    <citation type="submission" date="2019-03" db="EMBL/GenBank/DDBJ databases">
        <title>Genomics of glacier-inhabiting Cryobacterium strains.</title>
        <authorList>
            <person name="Liu Q."/>
            <person name="Xin Y.-H."/>
        </authorList>
    </citation>
    <scope>NUCLEOTIDE SEQUENCE [LARGE SCALE GENOMIC DNA]</scope>
    <source>
        <strain evidence="5 6">Sr47</strain>
    </source>
</reference>
<comment type="caution">
    <text evidence="5">The sequence shown here is derived from an EMBL/GenBank/DDBJ whole genome shotgun (WGS) entry which is preliminary data.</text>
</comment>
<feature type="domain" description="Cell envelope-related transcriptional attenuator" evidence="4">
    <location>
        <begin position="235"/>
        <end position="379"/>
    </location>
</feature>
<dbReference type="InterPro" id="IPR050922">
    <property type="entry name" value="LytR/CpsA/Psr_CW_biosynth"/>
</dbReference>
<evidence type="ECO:0000256" key="3">
    <source>
        <dbReference type="SAM" id="Phobius"/>
    </source>
</evidence>
<feature type="region of interest" description="Disordered" evidence="2">
    <location>
        <begin position="1"/>
        <end position="47"/>
    </location>
</feature>
<dbReference type="EMBL" id="SOEZ01000015">
    <property type="protein sequence ID" value="TFB55005.1"/>
    <property type="molecule type" value="Genomic_DNA"/>
</dbReference>
<dbReference type="Gene3D" id="3.40.630.190">
    <property type="entry name" value="LCP protein"/>
    <property type="match status" value="1"/>
</dbReference>
<protein>
    <submittedName>
        <fullName evidence="5">LytR family transcriptional regulator</fullName>
    </submittedName>
</protein>
<dbReference type="NCBIfam" id="TIGR00350">
    <property type="entry name" value="lytR_cpsA_psr"/>
    <property type="match status" value="1"/>
</dbReference>
<evidence type="ECO:0000256" key="1">
    <source>
        <dbReference type="ARBA" id="ARBA00006068"/>
    </source>
</evidence>
<comment type="similarity">
    <text evidence="1">Belongs to the LytR/CpsA/Psr (LCP) family.</text>
</comment>
<keyword evidence="3" id="KW-0472">Membrane</keyword>
<organism evidence="5 6">
    <name type="scientific">Cryobacterium tagatosivorans</name>
    <dbReference type="NCBI Taxonomy" id="1259199"/>
    <lineage>
        <taxon>Bacteria</taxon>
        <taxon>Bacillati</taxon>
        <taxon>Actinomycetota</taxon>
        <taxon>Actinomycetes</taxon>
        <taxon>Micrococcales</taxon>
        <taxon>Microbacteriaceae</taxon>
        <taxon>Cryobacterium</taxon>
    </lineage>
</organism>
<dbReference type="AlphaFoldDB" id="A0A4R8UJ45"/>
<proteinExistence type="inferred from homology"/>
<sequence length="478" mass="50858">MASTSTPRLVRADSARASEPGSPRSWLSTPQPTAGPLPKTSTRSLSMPADRACGASVGRGTCPSPAPARAAQARMTGTSAQRMNSPIACPPTVPRPSPHFPNPVYWPTVLPAVAPFRPVTGRAILRSQFSRPVPGGHPMAAVAPRSRRRRVWRIASVAVTVLVLGVAGVAGVSAWNLSQTFDSQVEKIPGAFPTNQATRPRALEGEAAKAQNILFLGSDTRGTKRQSLAGLSGQRSDTIMVVHIPADRQNVQVMSIMRDSWLKIPGHGEAKVNAALSWGGVPLAVETIEGLLGVRIDHVAVIDFEGFKGVTDALGGVDLTNPVGFSATHFKARYFAKGPLHLDGAEALAFVRERYAFRDGDFQRVRNQQLLIKALLTSILARQALVSPGKIGTLVSAVTPHLAVDDGLTLAYMAATGVELRDIRADDVTFFTMPTSGTGSSPDGQSIVNIDWGKFEAVRTAFRTDTVDAYKPELQTIG</sequence>
<feature type="transmembrane region" description="Helical" evidence="3">
    <location>
        <begin position="154"/>
        <end position="175"/>
    </location>
</feature>
<name>A0A4R8UJ45_9MICO</name>
<evidence type="ECO:0000259" key="4">
    <source>
        <dbReference type="Pfam" id="PF03816"/>
    </source>
</evidence>
<keyword evidence="3" id="KW-1133">Transmembrane helix</keyword>
<evidence type="ECO:0000313" key="6">
    <source>
        <dbReference type="Proteomes" id="UP000297866"/>
    </source>
</evidence>
<keyword evidence="3" id="KW-0812">Transmembrane</keyword>
<dbReference type="OrthoDB" id="9782542at2"/>
<evidence type="ECO:0000256" key="2">
    <source>
        <dbReference type="SAM" id="MobiDB-lite"/>
    </source>
</evidence>
<gene>
    <name evidence="5" type="ORF">E3O23_03020</name>
</gene>
<dbReference type="PANTHER" id="PTHR33392">
    <property type="entry name" value="POLYISOPRENYL-TEICHOIC ACID--PEPTIDOGLYCAN TEICHOIC ACID TRANSFERASE TAGU"/>
    <property type="match status" value="1"/>
</dbReference>
<keyword evidence="6" id="KW-1185">Reference proteome</keyword>
<dbReference type="Proteomes" id="UP000297866">
    <property type="component" value="Unassembled WGS sequence"/>
</dbReference>
<dbReference type="Pfam" id="PF03816">
    <property type="entry name" value="LytR_cpsA_psr"/>
    <property type="match status" value="1"/>
</dbReference>
<accession>A0A4R8UJ45</accession>